<dbReference type="Pfam" id="PF05545">
    <property type="entry name" value="FixQ"/>
    <property type="match status" value="1"/>
</dbReference>
<dbReference type="InterPro" id="IPR008621">
    <property type="entry name" value="Cbb3-typ_cyt_oxidase_comp"/>
</dbReference>
<proteinExistence type="predicted"/>
<dbReference type="RefSeq" id="WP_111229022.1">
    <property type="nucleotide sequence ID" value="NZ_NBIU01000002.1"/>
</dbReference>
<dbReference type="Proteomes" id="UP000249746">
    <property type="component" value="Unassembled WGS sequence"/>
</dbReference>
<evidence type="ECO:0000313" key="2">
    <source>
        <dbReference type="EMBL" id="PZT48963.1"/>
    </source>
</evidence>
<dbReference type="AlphaFoldDB" id="A0A2W6PQF9"/>
<evidence type="ECO:0000313" key="3">
    <source>
        <dbReference type="Proteomes" id="UP000249746"/>
    </source>
</evidence>
<keyword evidence="1" id="KW-0812">Transmembrane</keyword>
<comment type="caution">
    <text evidence="2">The sequence shown here is derived from an EMBL/GenBank/DDBJ whole genome shotgun (WGS) entry which is preliminary data.</text>
</comment>
<protein>
    <submittedName>
        <fullName evidence="2">Cytochrome c oxidase, cbb3-type, CcoQ subunit</fullName>
    </submittedName>
</protein>
<feature type="transmembrane region" description="Helical" evidence="1">
    <location>
        <begin position="12"/>
        <end position="30"/>
    </location>
</feature>
<dbReference type="EMBL" id="NBIU01000002">
    <property type="protein sequence ID" value="PZT48963.1"/>
    <property type="molecule type" value="Genomic_DNA"/>
</dbReference>
<organism evidence="2 3">
    <name type="scientific">Helicobacter valdiviensis</name>
    <dbReference type="NCBI Taxonomy" id="1458358"/>
    <lineage>
        <taxon>Bacteria</taxon>
        <taxon>Pseudomonadati</taxon>
        <taxon>Campylobacterota</taxon>
        <taxon>Epsilonproteobacteria</taxon>
        <taxon>Campylobacterales</taxon>
        <taxon>Helicobacteraceae</taxon>
        <taxon>Helicobacter</taxon>
    </lineage>
</organism>
<keyword evidence="1" id="KW-0472">Membrane</keyword>
<reference evidence="2 3" key="1">
    <citation type="submission" date="2017-03" db="EMBL/GenBank/DDBJ databases">
        <title>Genomic and clinical evidence uncovers the enterohepatic species Helicobacter valdiviensis as a potential human intestinal pathogen.</title>
        <authorList>
            <person name="Fresia P."/>
            <person name="Jara R."/>
            <person name="Sierra R."/>
            <person name="Ferres I."/>
            <person name="Greif G."/>
            <person name="Iraola G."/>
            <person name="Collado L."/>
        </authorList>
    </citation>
    <scope>NUCLEOTIDE SEQUENCE [LARGE SCALE GENOMIC DNA]</scope>
    <source>
        <strain evidence="2 3">WBE14</strain>
    </source>
</reference>
<keyword evidence="1" id="KW-1133">Transmembrane helix</keyword>
<gene>
    <name evidence="2" type="ORF">B6S12_01325</name>
</gene>
<dbReference type="OrthoDB" id="5334837at2"/>
<name>A0A2W6PQF9_9HELI</name>
<dbReference type="NCBIfam" id="TIGR02736">
    <property type="entry name" value="cbb3_Q_epsi"/>
    <property type="match status" value="1"/>
</dbReference>
<evidence type="ECO:0000256" key="1">
    <source>
        <dbReference type="SAM" id="Phobius"/>
    </source>
</evidence>
<sequence length="71" mass="8607">MEYETIRVLQGYIYWFLTIVLVVFLYGYIYHLYKNQRSGKVDYEKYSRLALDDDLGDTLIEARNKKEKKES</sequence>
<dbReference type="InterPro" id="IPR014107">
    <property type="entry name" value="Cyt_c_oxidase_cbb3_CcoQ"/>
</dbReference>
<keyword evidence="3" id="KW-1185">Reference proteome</keyword>
<accession>A0A2W6PQF9</accession>